<proteinExistence type="predicted"/>
<evidence type="ECO:0000313" key="2">
    <source>
        <dbReference type="EMBL" id="AZS25859.1"/>
    </source>
</evidence>
<dbReference type="EMBL" id="CP034672">
    <property type="protein sequence ID" value="AZS25859.1"/>
    <property type="molecule type" value="Genomic_DNA"/>
</dbReference>
<organism evidence="2 3">
    <name type="scientific">Vibrio anguillarum</name>
    <name type="common">Listonella anguillarum</name>
    <dbReference type="NCBI Taxonomy" id="55601"/>
    <lineage>
        <taxon>Bacteria</taxon>
        <taxon>Pseudomonadati</taxon>
        <taxon>Pseudomonadota</taxon>
        <taxon>Gammaproteobacteria</taxon>
        <taxon>Vibrionales</taxon>
        <taxon>Vibrionaceae</taxon>
        <taxon>Vibrio</taxon>
    </lineage>
</organism>
<dbReference type="Proteomes" id="UP000256923">
    <property type="component" value="Chromosome 1"/>
</dbReference>
<accession>A0A289G9U0</accession>
<feature type="region of interest" description="Disordered" evidence="1">
    <location>
        <begin position="272"/>
        <end position="300"/>
    </location>
</feature>
<evidence type="ECO:0000313" key="3">
    <source>
        <dbReference type="Proteomes" id="UP000256923"/>
    </source>
</evidence>
<evidence type="ECO:0000256" key="1">
    <source>
        <dbReference type="SAM" id="MobiDB-lite"/>
    </source>
</evidence>
<feature type="compositionally biased region" description="Low complexity" evidence="1">
    <location>
        <begin position="190"/>
        <end position="203"/>
    </location>
</feature>
<feature type="region of interest" description="Disordered" evidence="1">
    <location>
        <begin position="184"/>
        <end position="205"/>
    </location>
</feature>
<dbReference type="AlphaFoldDB" id="A0A289G9U0"/>
<protein>
    <submittedName>
        <fullName evidence="2">Uncharacterized protein</fullName>
    </submittedName>
</protein>
<dbReference type="RefSeq" id="WP_019283093.1">
    <property type="nucleotide sequence ID" value="NZ_CP023054.1"/>
</dbReference>
<reference evidence="2 3" key="1">
    <citation type="submission" date="2018-12" db="EMBL/GenBank/DDBJ databases">
        <title>Characterization and Draft Genome of Vibrio anguillarum J360 Marine Pathogen Isolated from an Outbreak in Lumpfish (Cyclopterus lumpus).</title>
        <authorList>
            <person name="Vasquez J.I."/>
            <person name="Cao T."/>
            <person name="Chakraborty S."/>
            <person name="Gnanagobal H."/>
            <person name="Wescot J."/>
            <person name="Boyce D."/>
            <person name="Santander J."/>
        </authorList>
    </citation>
    <scope>NUCLEOTIDE SEQUENCE [LARGE SCALE GENOMIC DNA]</scope>
    <source>
        <strain evidence="2 3">J360</strain>
    </source>
</reference>
<gene>
    <name evidence="2" type="ORF">DYL72_13085</name>
</gene>
<name>A0A289G9U0_VIBAN</name>
<sequence>MNHVNTNLKAIVTHASSSNNANVKRQSAGIPQNQLKALITAASSDTGTQEYYAQKGAFIDLYQGLKNGTTTWIESKTTDSKCPVFYAQTEPDSQGKRHYITLTCGLNNEAQAENSTANPSYNLTGYFQISLEYASQTYWNSFSDISVEGVSGLLAASELFKAAKALLNKLKDGTSSCISEAVDGKTTEDANASAETGAEEASSTVEIEEGVSVDLEAEASCFGPIAEGVVFTACIFMLISHMSYQNLTIANLTDYNLNWEIVYQDHGEILQEPSSDDESVSHTIAKGQQSGPPGVQAEPSYSDAPFKFESDETAGIDFYGIEYIMSLVLQDDSGATVANIAMFYSVPFSGNNRLYCSFDDVTTKDKAKSYLDNHDDSSNEVTSRICISPDGKFELMQTFDYLSGKHETDDKEQYSYNSLFVVKQSEA</sequence>